<dbReference type="Gene3D" id="1.50.10.20">
    <property type="match status" value="2"/>
</dbReference>
<dbReference type="InterPro" id="IPR008930">
    <property type="entry name" value="Terpenoid_cyclase/PrenylTrfase"/>
</dbReference>
<dbReference type="Pfam" id="PF13243">
    <property type="entry name" value="SQHop_cyclase_C"/>
    <property type="match status" value="1"/>
</dbReference>
<dbReference type="PATRIC" id="fig|1263868.3.peg.4243"/>
<protein>
    <submittedName>
        <fullName evidence="3">Cycloartenol synthase-like protein</fullName>
    </submittedName>
</protein>
<dbReference type="AlphaFoldDB" id="M5S1E2"/>
<dbReference type="EMBL" id="ANOF01000125">
    <property type="protein sequence ID" value="EMI25428.1"/>
    <property type="molecule type" value="Genomic_DNA"/>
</dbReference>
<feature type="region of interest" description="Disordered" evidence="1">
    <location>
        <begin position="200"/>
        <end position="219"/>
    </location>
</feature>
<feature type="domain" description="Squalene cyclase C-terminal" evidence="2">
    <location>
        <begin position="103"/>
        <end position="269"/>
    </location>
</feature>
<evidence type="ECO:0000313" key="3">
    <source>
        <dbReference type="EMBL" id="EMI25428.1"/>
    </source>
</evidence>
<organism evidence="3 4">
    <name type="scientific">Rhodopirellula europaea SH398</name>
    <dbReference type="NCBI Taxonomy" id="1263868"/>
    <lineage>
        <taxon>Bacteria</taxon>
        <taxon>Pseudomonadati</taxon>
        <taxon>Planctomycetota</taxon>
        <taxon>Planctomycetia</taxon>
        <taxon>Pirellulales</taxon>
        <taxon>Pirellulaceae</taxon>
        <taxon>Rhodopirellula</taxon>
    </lineage>
</organism>
<evidence type="ECO:0000313" key="4">
    <source>
        <dbReference type="Proteomes" id="UP000011996"/>
    </source>
</evidence>
<name>M5S1E2_9BACT</name>
<comment type="caution">
    <text evidence="3">The sequence shown here is derived from an EMBL/GenBank/DDBJ whole genome shotgun (WGS) entry which is preliminary data.</text>
</comment>
<dbReference type="CDD" id="cd00688">
    <property type="entry name" value="ISOPREN_C2_like"/>
    <property type="match status" value="1"/>
</dbReference>
<sequence>MFGRFFWRRSKTFRDYIRVLKFPHLYLRRKPNMQLDWISRTSTRTFASTAMGLLFASAFCVSGVVTSPVMAEEAAAKDTRTAGQRIDQMVDRGIEFLRTRGQSDEGAFSGETGAAVTGLCVRAILEHRPEAVSTDPVIAKAIKYLESKVQPDGGIYATGSKHRNYETTTAAMALNKANQDGRFDSQLERAKNFLKDIQWDEEEGAKPGDTAYGGAGYGSHSRPDLSNTAFLIEALHDLGTDPQDESIQKALMFVSRTQNLTQHGNDTQHADKIGDGGFYYTPAAGGQSKAGESADGGLRSYGSMTYAGLKSMIYAGLTPEDPRVNAALDFIRNHYTLDNNPGMGAQGQYYYYHTFAKALDVAGLEVVESTDAGPRDWRTDLINKLEAEQQEDGSWVNREAERWMEGDRQLVTAYCLLALKHARK</sequence>
<reference evidence="3 4" key="1">
    <citation type="journal article" date="2013" name="Mar. Genomics">
        <title>Expression of sulfatases in Rhodopirellula baltica and the diversity of sulfatases in the genus Rhodopirellula.</title>
        <authorList>
            <person name="Wegner C.E."/>
            <person name="Richter-Heitmann T."/>
            <person name="Klindworth A."/>
            <person name="Klockow C."/>
            <person name="Richter M."/>
            <person name="Achstetter T."/>
            <person name="Glockner F.O."/>
            <person name="Harder J."/>
        </authorList>
    </citation>
    <scope>NUCLEOTIDE SEQUENCE [LARGE SCALE GENOMIC DNA]</scope>
    <source>
        <strain evidence="3 4">SH398</strain>
    </source>
</reference>
<dbReference type="STRING" id="1263868.RESH_03928"/>
<dbReference type="SUPFAM" id="SSF48239">
    <property type="entry name" value="Terpenoid cyclases/Protein prenyltransferases"/>
    <property type="match status" value="1"/>
</dbReference>
<evidence type="ECO:0000256" key="1">
    <source>
        <dbReference type="SAM" id="MobiDB-lite"/>
    </source>
</evidence>
<dbReference type="Proteomes" id="UP000011996">
    <property type="component" value="Unassembled WGS sequence"/>
</dbReference>
<accession>M5S1E2</accession>
<proteinExistence type="predicted"/>
<evidence type="ECO:0000259" key="2">
    <source>
        <dbReference type="Pfam" id="PF13243"/>
    </source>
</evidence>
<gene>
    <name evidence="3" type="ORF">RESH_03928</name>
</gene>
<dbReference type="InterPro" id="IPR032696">
    <property type="entry name" value="SQ_cyclase_C"/>
</dbReference>